<name>A0AA35RKZ6_GEOBA</name>
<keyword evidence="2" id="KW-0662">Pyridine nucleotide biosynthesis</keyword>
<evidence type="ECO:0000256" key="4">
    <source>
        <dbReference type="ARBA" id="ARBA00022695"/>
    </source>
</evidence>
<dbReference type="SUPFAM" id="SSF52374">
    <property type="entry name" value="Nucleotidylyl transferase"/>
    <property type="match status" value="1"/>
</dbReference>
<keyword evidence="3" id="KW-0808">Transferase</keyword>
<dbReference type="GO" id="GO:0009435">
    <property type="term" value="P:NAD+ biosynthetic process"/>
    <property type="evidence" value="ECO:0007669"/>
    <property type="project" value="InterPro"/>
</dbReference>
<dbReference type="HAMAP" id="MF_00244">
    <property type="entry name" value="NaMN_adenylyltr"/>
    <property type="match status" value="1"/>
</dbReference>
<keyword evidence="10" id="KW-1185">Reference proteome</keyword>
<evidence type="ECO:0000256" key="1">
    <source>
        <dbReference type="ARBA" id="ARBA00004790"/>
    </source>
</evidence>
<dbReference type="PANTHER" id="PTHR39321:SF3">
    <property type="entry name" value="PHOSPHOPANTETHEINE ADENYLYLTRANSFERASE"/>
    <property type="match status" value="1"/>
</dbReference>
<comment type="pathway">
    <text evidence="1">Cofactor biosynthesis; NAD(+) biosynthesis.</text>
</comment>
<keyword evidence="4 9" id="KW-0548">Nucleotidyltransferase</keyword>
<organism evidence="9 10">
    <name type="scientific">Geodia barretti</name>
    <name type="common">Barrett's horny sponge</name>
    <dbReference type="NCBI Taxonomy" id="519541"/>
    <lineage>
        <taxon>Eukaryota</taxon>
        <taxon>Metazoa</taxon>
        <taxon>Porifera</taxon>
        <taxon>Demospongiae</taxon>
        <taxon>Heteroscleromorpha</taxon>
        <taxon>Tetractinellida</taxon>
        <taxon>Astrophorina</taxon>
        <taxon>Geodiidae</taxon>
        <taxon>Geodia</taxon>
    </lineage>
</organism>
<evidence type="ECO:0000256" key="2">
    <source>
        <dbReference type="ARBA" id="ARBA00022642"/>
    </source>
</evidence>
<dbReference type="InterPro" id="IPR004821">
    <property type="entry name" value="Cyt_trans-like"/>
</dbReference>
<dbReference type="InterPro" id="IPR005248">
    <property type="entry name" value="NadD/NMNAT"/>
</dbReference>
<dbReference type="AlphaFoldDB" id="A0AA35RKZ6"/>
<gene>
    <name evidence="9" type="ORF">GBAR_LOCUS7832</name>
</gene>
<keyword evidence="5" id="KW-0547">Nucleotide-binding</keyword>
<evidence type="ECO:0000313" key="10">
    <source>
        <dbReference type="Proteomes" id="UP001174909"/>
    </source>
</evidence>
<evidence type="ECO:0000313" key="9">
    <source>
        <dbReference type="EMBL" id="CAI8012201.1"/>
    </source>
</evidence>
<reference evidence="9" key="1">
    <citation type="submission" date="2023-03" db="EMBL/GenBank/DDBJ databases">
        <authorList>
            <person name="Steffen K."/>
            <person name="Cardenas P."/>
        </authorList>
    </citation>
    <scope>NUCLEOTIDE SEQUENCE</scope>
</reference>
<dbReference type="PANTHER" id="PTHR39321">
    <property type="entry name" value="NICOTINATE-NUCLEOTIDE ADENYLYLTRANSFERASE-RELATED"/>
    <property type="match status" value="1"/>
</dbReference>
<proteinExistence type="inferred from homology"/>
<evidence type="ECO:0000256" key="7">
    <source>
        <dbReference type="ARBA" id="ARBA00023027"/>
    </source>
</evidence>
<sequence>MLKTTQRIAVMGGTFNPIHYAHLLSAEQVRVGLGYDEILFIPSARPPHKVTDADIIEPEHRYQMVLLAIAEHPHFEVSRIELERAGPSYTIETLKALQKIYGETTELAWIIGADSLIEYKVWRDFNEVLARCVMIATTRPNYDLNRVPLEVRKRVTTFPITGVDISATAIRERIRKGLSIRYLVPETVETYIHRYRLYQ</sequence>
<comment type="caution">
    <text evidence="9">The sequence shown here is derived from an EMBL/GenBank/DDBJ whole genome shotgun (WGS) entry which is preliminary data.</text>
</comment>
<dbReference type="NCBIfam" id="TIGR00125">
    <property type="entry name" value="cyt_tran_rel"/>
    <property type="match status" value="1"/>
</dbReference>
<feature type="domain" description="Cytidyltransferase-like" evidence="8">
    <location>
        <begin position="10"/>
        <end position="173"/>
    </location>
</feature>
<evidence type="ECO:0000256" key="5">
    <source>
        <dbReference type="ARBA" id="ARBA00022741"/>
    </source>
</evidence>
<dbReference type="NCBIfam" id="NF000840">
    <property type="entry name" value="PRK00071.1-3"/>
    <property type="match status" value="1"/>
</dbReference>
<dbReference type="EMBL" id="CASHTH010001169">
    <property type="protein sequence ID" value="CAI8012201.1"/>
    <property type="molecule type" value="Genomic_DNA"/>
</dbReference>
<dbReference type="GO" id="GO:0005524">
    <property type="term" value="F:ATP binding"/>
    <property type="evidence" value="ECO:0007669"/>
    <property type="project" value="UniProtKB-KW"/>
</dbReference>
<evidence type="ECO:0000259" key="8">
    <source>
        <dbReference type="Pfam" id="PF01467"/>
    </source>
</evidence>
<accession>A0AA35RKZ6</accession>
<keyword evidence="7" id="KW-0520">NAD</keyword>
<dbReference type="GO" id="GO:0070566">
    <property type="term" value="F:adenylyltransferase activity"/>
    <property type="evidence" value="ECO:0007669"/>
    <property type="project" value="UniProtKB-ARBA"/>
</dbReference>
<dbReference type="Pfam" id="PF01467">
    <property type="entry name" value="CTP_transf_like"/>
    <property type="match status" value="1"/>
</dbReference>
<protein>
    <submittedName>
        <fullName evidence="9">Probable nicotinate-nucleotide adenylyltransferase</fullName>
    </submittedName>
</protein>
<dbReference type="Gene3D" id="3.40.50.620">
    <property type="entry name" value="HUPs"/>
    <property type="match status" value="1"/>
</dbReference>
<evidence type="ECO:0000256" key="3">
    <source>
        <dbReference type="ARBA" id="ARBA00022679"/>
    </source>
</evidence>
<dbReference type="NCBIfam" id="TIGR00482">
    <property type="entry name" value="nicotinate (nicotinamide) nucleotide adenylyltransferase"/>
    <property type="match status" value="1"/>
</dbReference>
<dbReference type="CDD" id="cd02165">
    <property type="entry name" value="NMNAT"/>
    <property type="match status" value="1"/>
</dbReference>
<dbReference type="InterPro" id="IPR014729">
    <property type="entry name" value="Rossmann-like_a/b/a_fold"/>
</dbReference>
<evidence type="ECO:0000256" key="6">
    <source>
        <dbReference type="ARBA" id="ARBA00022840"/>
    </source>
</evidence>
<dbReference type="Proteomes" id="UP001174909">
    <property type="component" value="Unassembled WGS sequence"/>
</dbReference>
<keyword evidence="6" id="KW-0067">ATP-binding</keyword>